<dbReference type="Pfam" id="PF01869">
    <property type="entry name" value="BcrAD_BadFG"/>
    <property type="match status" value="1"/>
</dbReference>
<dbReference type="STRING" id="413882.AAW51_4933"/>
<dbReference type="OrthoDB" id="9816014at2"/>
<evidence type="ECO:0000313" key="2">
    <source>
        <dbReference type="EMBL" id="AKJ31624.1"/>
    </source>
</evidence>
<dbReference type="InterPro" id="IPR043129">
    <property type="entry name" value="ATPase_NBD"/>
</dbReference>
<sequence>MIDYLVGVDGGGTGTRARVTRSDGQLVGVGQAGPSALGQGIEQAWRHVRDAVDAAFAAAAIDPAPLAQCAVGLGLSGVHNIGWRDTFLATRPASPGAGFAVVALETDAFTMLLGAHGGQPGAIVSSGTGSVGELWRPDGARVSVGGWGFPVGDEGSGAWLGQRAVRLAQWAMDGRIHQSALVHAVWDVCGSTRERLLAWCDEAGQFEYAQLAPLVFDTEASDLSAAHLLQRAVQALDAVAHALDGPLGAPLAVCGSIGRRLASRLSEATQMRRVEPAGDAADGALHLVRHALTKNNT</sequence>
<dbReference type="GO" id="GO:0016301">
    <property type="term" value="F:kinase activity"/>
    <property type="evidence" value="ECO:0007669"/>
    <property type="project" value="UniProtKB-KW"/>
</dbReference>
<evidence type="ECO:0000259" key="1">
    <source>
        <dbReference type="Pfam" id="PF01869"/>
    </source>
</evidence>
<keyword evidence="2" id="KW-0808">Transferase</keyword>
<name>A0A0G3BQC2_9BURK</name>
<dbReference type="InterPro" id="IPR002731">
    <property type="entry name" value="ATPase_BadF"/>
</dbReference>
<dbReference type="InterPro" id="IPR052519">
    <property type="entry name" value="Euk-type_GlcNAc_Kinase"/>
</dbReference>
<organism evidence="2 3">
    <name type="scientific">Caldimonas brevitalea</name>
    <dbReference type="NCBI Taxonomy" id="413882"/>
    <lineage>
        <taxon>Bacteria</taxon>
        <taxon>Pseudomonadati</taxon>
        <taxon>Pseudomonadota</taxon>
        <taxon>Betaproteobacteria</taxon>
        <taxon>Burkholderiales</taxon>
        <taxon>Sphaerotilaceae</taxon>
        <taxon>Caldimonas</taxon>
    </lineage>
</organism>
<dbReference type="EMBL" id="CP011371">
    <property type="protein sequence ID" value="AKJ31624.1"/>
    <property type="molecule type" value="Genomic_DNA"/>
</dbReference>
<dbReference type="PATRIC" id="fig|413882.6.peg.5146"/>
<dbReference type="KEGG" id="pbh:AAW51_4933"/>
<reference evidence="2 3" key="1">
    <citation type="submission" date="2015-05" db="EMBL/GenBank/DDBJ databases">
        <authorList>
            <person name="Tang B."/>
            <person name="Yu Y."/>
        </authorList>
    </citation>
    <scope>NUCLEOTIDE SEQUENCE [LARGE SCALE GENOMIC DNA]</scope>
    <source>
        <strain evidence="2 3">DSM 7029</strain>
    </source>
</reference>
<feature type="domain" description="ATPase BadF/BadG/BcrA/BcrD type" evidence="1">
    <location>
        <begin position="6"/>
        <end position="242"/>
    </location>
</feature>
<dbReference type="Proteomes" id="UP000035352">
    <property type="component" value="Chromosome"/>
</dbReference>
<evidence type="ECO:0000313" key="3">
    <source>
        <dbReference type="Proteomes" id="UP000035352"/>
    </source>
</evidence>
<dbReference type="CDD" id="cd24082">
    <property type="entry name" value="ASKHA_NBD_GspK-like"/>
    <property type="match status" value="1"/>
</dbReference>
<dbReference type="PANTHER" id="PTHR43190:SF3">
    <property type="entry name" value="N-ACETYL-D-GLUCOSAMINE KINASE"/>
    <property type="match status" value="1"/>
</dbReference>
<dbReference type="SUPFAM" id="SSF53067">
    <property type="entry name" value="Actin-like ATPase domain"/>
    <property type="match status" value="2"/>
</dbReference>
<dbReference type="AlphaFoldDB" id="A0A0G3BQC2"/>
<dbReference type="PANTHER" id="PTHR43190">
    <property type="entry name" value="N-ACETYL-D-GLUCOSAMINE KINASE"/>
    <property type="match status" value="1"/>
</dbReference>
<proteinExistence type="predicted"/>
<protein>
    <submittedName>
        <fullName evidence="2">Glucosamine kinase</fullName>
    </submittedName>
</protein>
<keyword evidence="2" id="KW-0418">Kinase</keyword>
<keyword evidence="3" id="KW-1185">Reference proteome</keyword>
<gene>
    <name evidence="2" type="primary">gspK</name>
    <name evidence="2" type="ORF">AAW51_4933</name>
</gene>
<accession>A0A0G3BQC2</accession>
<dbReference type="Gene3D" id="3.30.420.40">
    <property type="match status" value="2"/>
</dbReference>
<dbReference type="RefSeq" id="WP_047196739.1">
    <property type="nucleotide sequence ID" value="NZ_CP011371.1"/>
</dbReference>